<feature type="transmembrane region" description="Helical" evidence="6">
    <location>
        <begin position="193"/>
        <end position="214"/>
    </location>
</feature>
<feature type="compositionally biased region" description="Basic residues" evidence="5">
    <location>
        <begin position="382"/>
        <end position="393"/>
    </location>
</feature>
<feature type="transmembrane region" description="Helical" evidence="6">
    <location>
        <begin position="46"/>
        <end position="68"/>
    </location>
</feature>
<dbReference type="GO" id="GO:0016491">
    <property type="term" value="F:oxidoreductase activity"/>
    <property type="evidence" value="ECO:0007669"/>
    <property type="project" value="InterPro"/>
</dbReference>
<dbReference type="GO" id="GO:0016020">
    <property type="term" value="C:membrane"/>
    <property type="evidence" value="ECO:0007669"/>
    <property type="project" value="UniProtKB-SubCell"/>
</dbReference>
<evidence type="ECO:0000256" key="2">
    <source>
        <dbReference type="ARBA" id="ARBA00022692"/>
    </source>
</evidence>
<dbReference type="EMBL" id="JAACXV010000034">
    <property type="protein sequence ID" value="KAF7286217.1"/>
    <property type="molecule type" value="Genomic_DNA"/>
</dbReference>
<feature type="compositionally biased region" description="Basic and acidic residues" evidence="5">
    <location>
        <begin position="364"/>
        <end position="381"/>
    </location>
</feature>
<keyword evidence="4 6" id="KW-0472">Membrane</keyword>
<feature type="domain" description="Fatty acid hydroxylase" evidence="7">
    <location>
        <begin position="201"/>
        <end position="330"/>
    </location>
</feature>
<dbReference type="GO" id="GO:0005506">
    <property type="term" value="F:iron ion binding"/>
    <property type="evidence" value="ECO:0007669"/>
    <property type="project" value="InterPro"/>
</dbReference>
<proteinExistence type="predicted"/>
<dbReference type="InterPro" id="IPR006694">
    <property type="entry name" value="Fatty_acid_hydroxylase"/>
</dbReference>
<accession>A0A834ISE5</accession>
<evidence type="ECO:0000259" key="7">
    <source>
        <dbReference type="Pfam" id="PF04116"/>
    </source>
</evidence>
<dbReference type="GO" id="GO:0008610">
    <property type="term" value="P:lipid biosynthetic process"/>
    <property type="evidence" value="ECO:0007669"/>
    <property type="project" value="InterPro"/>
</dbReference>
<dbReference type="InterPro" id="IPR050307">
    <property type="entry name" value="Sterol_Desaturase_Related"/>
</dbReference>
<evidence type="ECO:0000256" key="3">
    <source>
        <dbReference type="ARBA" id="ARBA00022989"/>
    </source>
</evidence>
<comment type="caution">
    <text evidence="8">The sequence shown here is derived from an EMBL/GenBank/DDBJ whole genome shotgun (WGS) entry which is preliminary data.</text>
</comment>
<dbReference type="Proteomes" id="UP000625711">
    <property type="component" value="Unassembled WGS sequence"/>
</dbReference>
<organism evidence="8 9">
    <name type="scientific">Rhynchophorus ferrugineus</name>
    <name type="common">Red palm weevil</name>
    <name type="synonym">Curculio ferrugineus</name>
    <dbReference type="NCBI Taxonomy" id="354439"/>
    <lineage>
        <taxon>Eukaryota</taxon>
        <taxon>Metazoa</taxon>
        <taxon>Ecdysozoa</taxon>
        <taxon>Arthropoda</taxon>
        <taxon>Hexapoda</taxon>
        <taxon>Insecta</taxon>
        <taxon>Pterygota</taxon>
        <taxon>Neoptera</taxon>
        <taxon>Endopterygota</taxon>
        <taxon>Coleoptera</taxon>
        <taxon>Polyphaga</taxon>
        <taxon>Cucujiformia</taxon>
        <taxon>Curculionidae</taxon>
        <taxon>Dryophthorinae</taxon>
        <taxon>Rhynchophorus</taxon>
    </lineage>
</organism>
<comment type="subcellular location">
    <subcellularLocation>
        <location evidence="1">Membrane</location>
    </subcellularLocation>
</comment>
<feature type="region of interest" description="Disordered" evidence="5">
    <location>
        <begin position="364"/>
        <end position="393"/>
    </location>
</feature>
<evidence type="ECO:0000256" key="4">
    <source>
        <dbReference type="ARBA" id="ARBA00023136"/>
    </source>
</evidence>
<keyword evidence="9" id="KW-1185">Reference proteome</keyword>
<evidence type="ECO:0000313" key="8">
    <source>
        <dbReference type="EMBL" id="KAF7286217.1"/>
    </source>
</evidence>
<dbReference type="PANTHER" id="PTHR11863">
    <property type="entry name" value="STEROL DESATURASE"/>
    <property type="match status" value="1"/>
</dbReference>
<keyword evidence="3 6" id="KW-1133">Transmembrane helix</keyword>
<evidence type="ECO:0000256" key="5">
    <source>
        <dbReference type="SAM" id="MobiDB-lite"/>
    </source>
</evidence>
<reference evidence="8" key="1">
    <citation type="submission" date="2020-08" db="EMBL/GenBank/DDBJ databases">
        <title>Genome sequencing and assembly of the red palm weevil Rhynchophorus ferrugineus.</title>
        <authorList>
            <person name="Dias G.B."/>
            <person name="Bergman C.M."/>
            <person name="Manee M."/>
        </authorList>
    </citation>
    <scope>NUCLEOTIDE SEQUENCE</scope>
    <source>
        <strain evidence="8">AA-2017</strain>
        <tissue evidence="8">Whole larva</tissue>
    </source>
</reference>
<dbReference type="Pfam" id="PF04116">
    <property type="entry name" value="FA_hydroxylase"/>
    <property type="match status" value="1"/>
</dbReference>
<dbReference type="OrthoDB" id="408954at2759"/>
<gene>
    <name evidence="8" type="ORF">GWI33_006905</name>
</gene>
<sequence length="393" mass="46757">MKKVKKNGVPAKTGGFFDPMAVTWSEKYNEEFTKVWSCVPDKIGKVLVALAVFMLGISINGDWIHVIVHLSRQFGFNTNIGNNITWKWDNITLDSLKLNNFSGFFWGSISTSYGLYFVMGGFLHWYYYVRQRDRAEEWKCQPNKWLSPELERHEIMWGSITLFLNATLSAVLACYISNGGYSTVYYKIDEYGLLWFILQFPVLFIYQDYATYWLHRIYHWPFLYKNFHKLHHKYKQPTAFSVTAIHPVESLHIQMSLATPLFLIPVHWLPFYTVAFYAYYHGIIDHSGINFKAFWWQPWQPDAIFHDNHHQYFHVNFAFNIYFWDKLHGTYRRSDRIYREDTFYGKGKSIETISAEELKEELEERASENPLAHRDAREYKLSKNKLGKLKKKR</sequence>
<feature type="transmembrane region" description="Helical" evidence="6">
    <location>
        <begin position="104"/>
        <end position="129"/>
    </location>
</feature>
<dbReference type="AlphaFoldDB" id="A0A834ISE5"/>
<feature type="transmembrane region" description="Helical" evidence="6">
    <location>
        <begin position="261"/>
        <end position="280"/>
    </location>
</feature>
<name>A0A834ISE5_RHYFE</name>
<evidence type="ECO:0000256" key="1">
    <source>
        <dbReference type="ARBA" id="ARBA00004370"/>
    </source>
</evidence>
<protein>
    <recommendedName>
        <fullName evidence="7">Fatty acid hydroxylase domain-containing protein</fullName>
    </recommendedName>
</protein>
<evidence type="ECO:0000313" key="9">
    <source>
        <dbReference type="Proteomes" id="UP000625711"/>
    </source>
</evidence>
<evidence type="ECO:0000256" key="6">
    <source>
        <dbReference type="SAM" id="Phobius"/>
    </source>
</evidence>
<keyword evidence="2 6" id="KW-0812">Transmembrane</keyword>